<dbReference type="PIRSF" id="PIRSF016551">
    <property type="entry name" value="SAS5/TFIID_14"/>
    <property type="match status" value="1"/>
</dbReference>
<dbReference type="CDD" id="cd16905">
    <property type="entry name" value="YEATS_Taf14_like"/>
    <property type="match status" value="1"/>
</dbReference>
<dbReference type="InterPro" id="IPR016665">
    <property type="entry name" value="Sas5/TAF14"/>
</dbReference>
<keyword evidence="1 2" id="KW-0539">Nucleus</keyword>
<dbReference type="AlphaFoldDB" id="A0A7H9B647"/>
<dbReference type="OrthoDB" id="1741717at2759"/>
<evidence type="ECO:0000313" key="5">
    <source>
        <dbReference type="Proteomes" id="UP000509704"/>
    </source>
</evidence>
<dbReference type="InterPro" id="IPR055129">
    <property type="entry name" value="YEATS_dom"/>
</dbReference>
<sequence length="220" mass="25124">MEIPTIDVTIRVKTQQLIIPSTVAVNGLPRRHWKVGLCMLDEKEGEVEINIISNCTFFLHETFEEPVRSFNSPPFAVEEDGWGEFEMKIVCDFVENGGKFTIRHSLTFDEPAYGVDYDIKVPYHIPLLKTLLSKHFKLPDVSKDEKKNNMSSATSWFKQIASADQDVVTEVVQMIVSHPAVQAEVNKRPKHDDFLLGIHQLPNELVKRIAEYIRNTDSAQ</sequence>
<dbReference type="GeneID" id="59237768"/>
<dbReference type="InterPro" id="IPR038704">
    <property type="entry name" value="YEAST_sf"/>
</dbReference>
<reference evidence="4 5" key="1">
    <citation type="submission" date="2020-07" db="EMBL/GenBank/DDBJ databases">
        <title>The yeast mating-type switching endonuclease HO is a domesticated member of an unorthodox homing genetic element family.</title>
        <authorList>
            <person name="Coughlan A.Y."/>
            <person name="Lombardi L."/>
            <person name="Braun-Galleani S."/>
            <person name="Martos A.R."/>
            <person name="Galeote V."/>
            <person name="Bigey F."/>
            <person name="Dequin S."/>
            <person name="Byrne K.P."/>
            <person name="Wolfe K.H."/>
        </authorList>
    </citation>
    <scope>NUCLEOTIDE SEQUENCE [LARGE SCALE GENOMIC DNA]</scope>
    <source>
        <strain evidence="4 5">NRRL Y-6702</strain>
    </source>
</reference>
<keyword evidence="5" id="KW-1185">Reference proteome</keyword>
<accession>A0A7H9B647</accession>
<dbReference type="Gene3D" id="2.60.40.1970">
    <property type="entry name" value="YEATS domain"/>
    <property type="match status" value="1"/>
</dbReference>
<feature type="domain" description="YEATS" evidence="3">
    <location>
        <begin position="2"/>
        <end position="135"/>
    </location>
</feature>
<dbReference type="InterPro" id="IPR005033">
    <property type="entry name" value="YEATS"/>
</dbReference>
<name>A0A7H9B647_ZYGMR</name>
<dbReference type="KEGG" id="zmk:HG535_0F05220"/>
<evidence type="ECO:0000313" key="4">
    <source>
        <dbReference type="EMBL" id="QLG74010.1"/>
    </source>
</evidence>
<proteinExistence type="predicted"/>
<dbReference type="EMBL" id="CP058609">
    <property type="protein sequence ID" value="QLG74010.1"/>
    <property type="molecule type" value="Genomic_DNA"/>
</dbReference>
<protein>
    <recommendedName>
        <fullName evidence="3">YEATS domain-containing protein</fullName>
    </recommendedName>
</protein>
<dbReference type="PROSITE" id="PS51037">
    <property type="entry name" value="YEATS"/>
    <property type="match status" value="1"/>
</dbReference>
<organism evidence="4 5">
    <name type="scientific">Zygotorulaspora mrakii</name>
    <name type="common">Zygosaccharomyces mrakii</name>
    <dbReference type="NCBI Taxonomy" id="42260"/>
    <lineage>
        <taxon>Eukaryota</taxon>
        <taxon>Fungi</taxon>
        <taxon>Dikarya</taxon>
        <taxon>Ascomycota</taxon>
        <taxon>Saccharomycotina</taxon>
        <taxon>Saccharomycetes</taxon>
        <taxon>Saccharomycetales</taxon>
        <taxon>Saccharomycetaceae</taxon>
        <taxon>Zygotorulaspora</taxon>
    </lineage>
</organism>
<dbReference type="RefSeq" id="XP_037145735.1">
    <property type="nucleotide sequence ID" value="XM_037289840.1"/>
</dbReference>
<evidence type="ECO:0000256" key="2">
    <source>
        <dbReference type="PROSITE-ProRule" id="PRU00376"/>
    </source>
</evidence>
<gene>
    <name evidence="4" type="ORF">HG535_0F05220</name>
</gene>
<dbReference type="Proteomes" id="UP000509704">
    <property type="component" value="Chromosome 6"/>
</dbReference>
<dbReference type="GO" id="GO:0006355">
    <property type="term" value="P:regulation of DNA-templated transcription"/>
    <property type="evidence" value="ECO:0007669"/>
    <property type="project" value="InterPro"/>
</dbReference>
<evidence type="ECO:0000256" key="1">
    <source>
        <dbReference type="ARBA" id="ARBA00023242"/>
    </source>
</evidence>
<dbReference type="Pfam" id="PF03366">
    <property type="entry name" value="YEATS"/>
    <property type="match status" value="1"/>
</dbReference>
<evidence type="ECO:0000259" key="3">
    <source>
        <dbReference type="PROSITE" id="PS51037"/>
    </source>
</evidence>
<dbReference type="PANTHER" id="PTHR23195">
    <property type="entry name" value="YEATS DOMAIN"/>
    <property type="match status" value="1"/>
</dbReference>
<dbReference type="GO" id="GO:0000785">
    <property type="term" value="C:chromatin"/>
    <property type="evidence" value="ECO:0007669"/>
    <property type="project" value="UniProtKB-ARBA"/>
</dbReference>
<comment type="subcellular location">
    <subcellularLocation>
        <location evidence="2">Nucleus</location>
    </subcellularLocation>
</comment>
<dbReference type="GO" id="GO:0005634">
    <property type="term" value="C:nucleus"/>
    <property type="evidence" value="ECO:0007669"/>
    <property type="project" value="UniProtKB-SubCell"/>
</dbReference>